<organism evidence="1 2">
    <name type="scientific">Candidatus Entotheonella gemina</name>
    <dbReference type="NCBI Taxonomy" id="1429439"/>
    <lineage>
        <taxon>Bacteria</taxon>
        <taxon>Pseudomonadati</taxon>
        <taxon>Nitrospinota/Tectimicrobiota group</taxon>
        <taxon>Candidatus Tectimicrobiota</taxon>
        <taxon>Candidatus Entotheonellia</taxon>
        <taxon>Candidatus Entotheonellales</taxon>
        <taxon>Candidatus Entotheonellaceae</taxon>
        <taxon>Candidatus Entotheonella</taxon>
    </lineage>
</organism>
<evidence type="ECO:0000313" key="2">
    <source>
        <dbReference type="Proteomes" id="UP000019140"/>
    </source>
</evidence>
<dbReference type="Proteomes" id="UP000019140">
    <property type="component" value="Unassembled WGS sequence"/>
</dbReference>
<gene>
    <name evidence="1" type="ORF">ETSY2_41180</name>
</gene>
<dbReference type="InterPro" id="IPR007577">
    <property type="entry name" value="GlycoTrfase_DXD_sugar-bd_CS"/>
</dbReference>
<name>W4LNN4_9BACT</name>
<comment type="caution">
    <text evidence="1">The sequence shown here is derived from an EMBL/GenBank/DDBJ whole genome shotgun (WGS) entry which is preliminary data.</text>
</comment>
<dbReference type="SUPFAM" id="SSF53448">
    <property type="entry name" value="Nucleotide-diphospho-sugar transferases"/>
    <property type="match status" value="1"/>
</dbReference>
<reference evidence="1 2" key="1">
    <citation type="journal article" date="2014" name="Nature">
        <title>An environmental bacterial taxon with a large and distinct metabolic repertoire.</title>
        <authorList>
            <person name="Wilson M.C."/>
            <person name="Mori T."/>
            <person name="Ruckert C."/>
            <person name="Uria A.R."/>
            <person name="Helf M.J."/>
            <person name="Takada K."/>
            <person name="Gernert C."/>
            <person name="Steffens U.A."/>
            <person name="Heycke N."/>
            <person name="Schmitt S."/>
            <person name="Rinke C."/>
            <person name="Helfrich E.J."/>
            <person name="Brachmann A.O."/>
            <person name="Gurgui C."/>
            <person name="Wakimoto T."/>
            <person name="Kracht M."/>
            <person name="Crusemann M."/>
            <person name="Hentschel U."/>
            <person name="Abe I."/>
            <person name="Matsunaga S."/>
            <person name="Kalinowski J."/>
            <person name="Takeyama H."/>
            <person name="Piel J."/>
        </authorList>
    </citation>
    <scope>NUCLEOTIDE SEQUENCE [LARGE SCALE GENOMIC DNA]</scope>
    <source>
        <strain evidence="2">TSY2</strain>
    </source>
</reference>
<dbReference type="InterPro" id="IPR029044">
    <property type="entry name" value="Nucleotide-diphossugar_trans"/>
</dbReference>
<protein>
    <recommendedName>
        <fullName evidence="3">Alpha 1,4-glycosyltransferase domain-containing protein</fullName>
    </recommendedName>
</protein>
<evidence type="ECO:0000313" key="1">
    <source>
        <dbReference type="EMBL" id="ETW99305.1"/>
    </source>
</evidence>
<dbReference type="Pfam" id="PF04488">
    <property type="entry name" value="Gly_transf_sug"/>
    <property type="match status" value="1"/>
</dbReference>
<dbReference type="AlphaFoldDB" id="W4LNN4"/>
<keyword evidence="2" id="KW-1185">Reference proteome</keyword>
<proteinExistence type="predicted"/>
<dbReference type="Gene3D" id="3.90.550.20">
    <property type="match status" value="1"/>
</dbReference>
<dbReference type="EMBL" id="AZHX01001854">
    <property type="protein sequence ID" value="ETW99305.1"/>
    <property type="molecule type" value="Genomic_DNA"/>
</dbReference>
<evidence type="ECO:0008006" key="3">
    <source>
        <dbReference type="Google" id="ProtNLM"/>
    </source>
</evidence>
<sequence length="250" mass="28633">MVPPVIQGLWIGSELSAMEQLSIQSFLHHGHPYHLYVYEAVRHVPAGTVVKDANAILPASMIFQYTREKSYAGFSNFFRYKLLFERGGWWADLDMVCLKPWAFEAPYVFSSEPLDGHGPEVATSSAIKAPAGSEVMAYAWRVCQSQDPAALRWGQTGPQLIKEAIHAVHLESYLQSAVVFCPVHYLAWERVLDADVSWTFGQATHAVHLWNEMWRRTGRDKNRRYHPNCLYEQLKCRYRGEEVNRAVLPH</sequence>
<dbReference type="HOGENOM" id="CLU_086357_0_0_7"/>
<accession>W4LNN4</accession>